<evidence type="ECO:0000313" key="1">
    <source>
        <dbReference type="EMBL" id="KKD37076.1"/>
    </source>
</evidence>
<sequence length="74" mass="8570">MKRQKNVPSTCKNCRSYKPEGRRGGLCQLFQVPVQSEWESCCFGTLPFKISWENKEPELQEIPEVIETSFEVTS</sequence>
<gene>
    <name evidence="1" type="ORF">WN50_16475</name>
    <name evidence="2" type="ORF">WN50_36115</name>
</gene>
<dbReference type="OrthoDB" id="515968at2"/>
<accession>A0A0F5YDZ9</accession>
<dbReference type="RefSeq" id="WP_046279656.1">
    <property type="nucleotide sequence ID" value="NZ_LATL02000083.1"/>
</dbReference>
<reference evidence="1 3" key="1">
    <citation type="submission" date="2015-06" db="EMBL/GenBank/DDBJ databases">
        <title>Draft genome assembly of filamentous brackish cyanobacterium Limnoraphis robusta strain CS-951.</title>
        <authorList>
            <person name="Willis A."/>
            <person name="Parks M."/>
            <person name="Burford M.A."/>
        </authorList>
    </citation>
    <scope>NUCLEOTIDE SEQUENCE [LARGE SCALE GENOMIC DNA]</scope>
    <source>
        <strain evidence="1 3">CS-951</strain>
    </source>
</reference>
<dbReference type="AlphaFoldDB" id="A0A0F5YDZ9"/>
<dbReference type="EMBL" id="LATL02000083">
    <property type="protein sequence ID" value="KKD37076.1"/>
    <property type="molecule type" value="Genomic_DNA"/>
</dbReference>
<dbReference type="Proteomes" id="UP000033607">
    <property type="component" value="Unassembled WGS sequence"/>
</dbReference>
<proteinExistence type="predicted"/>
<evidence type="ECO:0000313" key="3">
    <source>
        <dbReference type="Proteomes" id="UP000033607"/>
    </source>
</evidence>
<name>A0A0F5YDZ9_9CYAN</name>
<protein>
    <submittedName>
        <fullName evidence="1">Uncharacterized protein</fullName>
    </submittedName>
</protein>
<dbReference type="EMBL" id="LATL02000203">
    <property type="protein sequence ID" value="KMW70327.1"/>
    <property type="molecule type" value="Genomic_DNA"/>
</dbReference>
<evidence type="ECO:0000313" key="2">
    <source>
        <dbReference type="EMBL" id="KMW70327.1"/>
    </source>
</evidence>
<organism evidence="1 3">
    <name type="scientific">Limnoraphis robusta CS-951</name>
    <dbReference type="NCBI Taxonomy" id="1637645"/>
    <lineage>
        <taxon>Bacteria</taxon>
        <taxon>Bacillati</taxon>
        <taxon>Cyanobacteriota</taxon>
        <taxon>Cyanophyceae</taxon>
        <taxon>Oscillatoriophycideae</taxon>
        <taxon>Oscillatoriales</taxon>
        <taxon>Sirenicapillariaceae</taxon>
        <taxon>Limnoraphis</taxon>
    </lineage>
</organism>
<comment type="caution">
    <text evidence="1">The sequence shown here is derived from an EMBL/GenBank/DDBJ whole genome shotgun (WGS) entry which is preliminary data.</text>
</comment>